<evidence type="ECO:0000256" key="5">
    <source>
        <dbReference type="ARBA" id="ARBA00022989"/>
    </source>
</evidence>
<dbReference type="RefSeq" id="WP_386673865.1">
    <property type="nucleotide sequence ID" value="NZ_JBHLTG010000007.1"/>
</dbReference>
<evidence type="ECO:0000256" key="6">
    <source>
        <dbReference type="ARBA" id="ARBA00023136"/>
    </source>
</evidence>
<keyword evidence="6 8" id="KW-0472">Membrane</keyword>
<dbReference type="Pfam" id="PF00361">
    <property type="entry name" value="Proton_antipo_M"/>
    <property type="match status" value="1"/>
</dbReference>
<evidence type="ECO:0000256" key="8">
    <source>
        <dbReference type="SAM" id="Phobius"/>
    </source>
</evidence>
<comment type="subcellular location">
    <subcellularLocation>
        <location evidence="1">Cell membrane</location>
        <topology evidence="1">Multi-pass membrane protein</topology>
    </subcellularLocation>
    <subcellularLocation>
        <location evidence="7">Membrane</location>
        <topology evidence="7">Multi-pass membrane protein</topology>
    </subcellularLocation>
</comment>
<reference evidence="10 11" key="1">
    <citation type="submission" date="2024-09" db="EMBL/GenBank/DDBJ databases">
        <authorList>
            <person name="Sun Q."/>
            <person name="Mori K."/>
        </authorList>
    </citation>
    <scope>NUCLEOTIDE SEQUENCE [LARGE SCALE GENOMIC DNA]</scope>
    <source>
        <strain evidence="10 11">KCTC 23076</strain>
    </source>
</reference>
<feature type="transmembrane region" description="Helical" evidence="8">
    <location>
        <begin position="77"/>
        <end position="101"/>
    </location>
</feature>
<feature type="transmembrane region" description="Helical" evidence="8">
    <location>
        <begin position="301"/>
        <end position="322"/>
    </location>
</feature>
<keyword evidence="4 7" id="KW-0812">Transmembrane</keyword>
<feature type="domain" description="NADH:quinone oxidoreductase/Mrp antiporter transmembrane" evidence="9">
    <location>
        <begin position="131"/>
        <end position="413"/>
    </location>
</feature>
<evidence type="ECO:0000256" key="7">
    <source>
        <dbReference type="RuleBase" id="RU000320"/>
    </source>
</evidence>
<feature type="transmembrane region" description="Helical" evidence="8">
    <location>
        <begin position="240"/>
        <end position="261"/>
    </location>
</feature>
<organism evidence="10 11">
    <name type="scientific">Lysobacter korlensis</name>
    <dbReference type="NCBI Taxonomy" id="553636"/>
    <lineage>
        <taxon>Bacteria</taxon>
        <taxon>Pseudomonadati</taxon>
        <taxon>Pseudomonadota</taxon>
        <taxon>Gammaproteobacteria</taxon>
        <taxon>Lysobacterales</taxon>
        <taxon>Lysobacteraceae</taxon>
        <taxon>Lysobacter</taxon>
    </lineage>
</organism>
<feature type="transmembrane region" description="Helical" evidence="8">
    <location>
        <begin position="208"/>
        <end position="233"/>
    </location>
</feature>
<feature type="transmembrane region" description="Helical" evidence="8">
    <location>
        <begin position="370"/>
        <end position="392"/>
    </location>
</feature>
<feature type="transmembrane region" description="Helical" evidence="8">
    <location>
        <begin position="6"/>
        <end position="24"/>
    </location>
</feature>
<accession>A0ABV6RWI6</accession>
<evidence type="ECO:0000256" key="1">
    <source>
        <dbReference type="ARBA" id="ARBA00004651"/>
    </source>
</evidence>
<protein>
    <submittedName>
        <fullName evidence="10">Na+/H+ antiporter subunit D</fullName>
    </submittedName>
</protein>
<gene>
    <name evidence="10" type="ORF">ACFFGH_26210</name>
</gene>
<feature type="transmembrane region" description="Helical" evidence="8">
    <location>
        <begin position="328"/>
        <end position="349"/>
    </location>
</feature>
<feature type="transmembrane region" description="Helical" evidence="8">
    <location>
        <begin position="407"/>
        <end position="428"/>
    </location>
</feature>
<dbReference type="InterPro" id="IPR050586">
    <property type="entry name" value="CPA3_Na-H_Antiporter_D"/>
</dbReference>
<keyword evidence="11" id="KW-1185">Reference proteome</keyword>
<feature type="transmembrane region" description="Helical" evidence="8">
    <location>
        <begin position="31"/>
        <end position="51"/>
    </location>
</feature>
<comment type="caution">
    <text evidence="10">The sequence shown here is derived from an EMBL/GenBank/DDBJ whole genome shotgun (WGS) entry which is preliminary data.</text>
</comment>
<evidence type="ECO:0000256" key="3">
    <source>
        <dbReference type="ARBA" id="ARBA00022475"/>
    </source>
</evidence>
<dbReference type="EMBL" id="JBHLTG010000007">
    <property type="protein sequence ID" value="MFC0681340.1"/>
    <property type="molecule type" value="Genomic_DNA"/>
</dbReference>
<evidence type="ECO:0000256" key="4">
    <source>
        <dbReference type="ARBA" id="ARBA00022692"/>
    </source>
</evidence>
<keyword evidence="3" id="KW-1003">Cell membrane</keyword>
<evidence type="ECO:0000259" key="9">
    <source>
        <dbReference type="Pfam" id="PF00361"/>
    </source>
</evidence>
<name>A0ABV6RWI6_9GAMM</name>
<dbReference type="PANTHER" id="PTHR42703:SF1">
    <property type="entry name" value="NA(+)_H(+) ANTIPORTER SUBUNIT D1"/>
    <property type="match status" value="1"/>
</dbReference>
<feature type="transmembrane region" description="Helical" evidence="8">
    <location>
        <begin position="276"/>
        <end position="294"/>
    </location>
</feature>
<dbReference type="NCBIfam" id="NF009308">
    <property type="entry name" value="PRK12665.1"/>
    <property type="match status" value="1"/>
</dbReference>
<sequence length="520" mass="54815">MSLVVPLVVLVPLIAAAGTLIVGRSERLQRIVSVLALSIVLALSAVLLFAVDADTAVVMEVGGWDAPFGILLVVDRLSALMLLISSIVLLGVLLFSIGQGLADGDTTDTPISIYHPTYLVLAAGVFNAFVAGDLFNLYVGFEILLVSSYVLITLGGTEPRIRAGSTYIVVSLISSLLFLAAIAMIYGATGTVNIAHIAARLADLPIEVQTILHLMLLIAFGIKAAVFPLSFWLPDSYPTAPAPVTAVFAGLLTKVGVYAIIRTETVLFPTEELNEPILVVALLTLLVGILGAVAQADIKRLLSFTLVSHIGYMILGIGLGTQAGVTAAIFYIAHHIVVQTTLFLASGLIEREGGSTSINRLAGLLRSSPVVAVLFFLPALNLAGIPPFSGFIGKLGLFRASAEQGSWLAYVLIGAGALVSLLTLYALARVWNLAFWRRTEEVETYSSPIADSLAENPAGYSEEGRRHTSGLMVAATAGMVAVSVGLTVFAGPLYAMSERAGFNLYGGRTYVDIIDEEVAQ</sequence>
<comment type="similarity">
    <text evidence="2">Belongs to the CPA3 antiporters (TC 2.A.63) subunit D family.</text>
</comment>
<dbReference type="InterPro" id="IPR003918">
    <property type="entry name" value="NADH_UbQ_OxRdtase"/>
</dbReference>
<evidence type="ECO:0000256" key="2">
    <source>
        <dbReference type="ARBA" id="ARBA00005346"/>
    </source>
</evidence>
<evidence type="ECO:0000313" key="11">
    <source>
        <dbReference type="Proteomes" id="UP001589896"/>
    </source>
</evidence>
<feature type="transmembrane region" description="Helical" evidence="8">
    <location>
        <begin position="167"/>
        <end position="188"/>
    </location>
</feature>
<feature type="transmembrane region" description="Helical" evidence="8">
    <location>
        <begin position="471"/>
        <end position="495"/>
    </location>
</feature>
<dbReference type="InterPro" id="IPR001750">
    <property type="entry name" value="ND/Mrp_TM"/>
</dbReference>
<dbReference type="PRINTS" id="PR01437">
    <property type="entry name" value="NUOXDRDTASE4"/>
</dbReference>
<evidence type="ECO:0000313" key="10">
    <source>
        <dbReference type="EMBL" id="MFC0681340.1"/>
    </source>
</evidence>
<keyword evidence="5 8" id="KW-1133">Transmembrane helix</keyword>
<dbReference type="PANTHER" id="PTHR42703">
    <property type="entry name" value="NADH DEHYDROGENASE"/>
    <property type="match status" value="1"/>
</dbReference>
<dbReference type="Proteomes" id="UP001589896">
    <property type="component" value="Unassembled WGS sequence"/>
</dbReference>
<feature type="transmembrane region" description="Helical" evidence="8">
    <location>
        <begin position="137"/>
        <end position="155"/>
    </location>
</feature>
<feature type="transmembrane region" description="Helical" evidence="8">
    <location>
        <begin position="113"/>
        <end position="131"/>
    </location>
</feature>
<proteinExistence type="inferred from homology"/>